<dbReference type="Gene3D" id="1.10.10.10">
    <property type="entry name" value="Winged helix-like DNA-binding domain superfamily/Winged helix DNA-binding domain"/>
    <property type="match status" value="1"/>
</dbReference>
<dbReference type="OrthoDB" id="9799812at2"/>
<dbReference type="InterPro" id="IPR008920">
    <property type="entry name" value="TF_FadR/GntR_C"/>
</dbReference>
<organism evidence="4 5">
    <name type="scientific">Pseudomonas agarici</name>
    <dbReference type="NCBI Taxonomy" id="46677"/>
    <lineage>
        <taxon>Bacteria</taxon>
        <taxon>Pseudomonadati</taxon>
        <taxon>Pseudomonadota</taxon>
        <taxon>Gammaproteobacteria</taxon>
        <taxon>Pseudomonadales</taxon>
        <taxon>Pseudomonadaceae</taxon>
        <taxon>Pseudomonas</taxon>
    </lineage>
</organism>
<dbReference type="Gene3D" id="1.20.120.530">
    <property type="entry name" value="GntR ligand-binding domain-like"/>
    <property type="match status" value="1"/>
</dbReference>
<dbReference type="PANTHER" id="PTHR43537:SF5">
    <property type="entry name" value="UXU OPERON TRANSCRIPTIONAL REGULATOR"/>
    <property type="match status" value="1"/>
</dbReference>
<dbReference type="GO" id="GO:0003700">
    <property type="term" value="F:DNA-binding transcription factor activity"/>
    <property type="evidence" value="ECO:0007669"/>
    <property type="project" value="InterPro"/>
</dbReference>
<evidence type="ECO:0000313" key="4">
    <source>
        <dbReference type="EMBL" id="AMB84304.1"/>
    </source>
</evidence>
<dbReference type="KEGG" id="pagb:AWM79_02905"/>
<dbReference type="InterPro" id="IPR036390">
    <property type="entry name" value="WH_DNA-bd_sf"/>
</dbReference>
<dbReference type="Pfam" id="PF07729">
    <property type="entry name" value="FCD"/>
    <property type="match status" value="1"/>
</dbReference>
<keyword evidence="3" id="KW-0804">Transcription</keyword>
<sequence length="228" mass="25882">MSRGGITVSQPKEKSLSLADQVAIELREDIIGGRLLPGMPLVESELVNAYNASRNTVREALHQLGREGLTSYVRNKGVMVRRLGIDDVRDIFKVRRTLELQAIAASKPLREYQSDLMLEAIEAAQLAQDRENWQAFGTHSLRFHQHIVGLLRSPLFDEFFTHVAAQMRLVFSNAPSEETFQKPWLERDRHIHDLLGDGRKKEAEEAMSSYLNDSELVLLDILSSIPQH</sequence>
<accession>A0A0X1SWM0</accession>
<keyword evidence="1" id="KW-0805">Transcription regulation</keyword>
<reference evidence="4 5" key="1">
    <citation type="submission" date="2016-01" db="EMBL/GenBank/DDBJ databases">
        <authorList>
            <person name="McClelland M."/>
            <person name="Jain A."/>
            <person name="Saraogi P."/>
            <person name="Mendelson R."/>
            <person name="Westerman R."/>
            <person name="SanMiguel P."/>
            <person name="Csonka L."/>
        </authorList>
    </citation>
    <scope>NUCLEOTIDE SEQUENCE [LARGE SCALE GENOMIC DNA]</scope>
    <source>
        <strain evidence="4 5">NCPPB 2472</strain>
    </source>
</reference>
<protein>
    <submittedName>
        <fullName evidence="4">GntR family transcriptional regulator</fullName>
    </submittedName>
</protein>
<dbReference type="CDD" id="cd07377">
    <property type="entry name" value="WHTH_GntR"/>
    <property type="match status" value="1"/>
</dbReference>
<evidence type="ECO:0000256" key="3">
    <source>
        <dbReference type="ARBA" id="ARBA00023163"/>
    </source>
</evidence>
<evidence type="ECO:0000256" key="1">
    <source>
        <dbReference type="ARBA" id="ARBA00023015"/>
    </source>
</evidence>
<dbReference type="EMBL" id="CP014135">
    <property type="protein sequence ID" value="AMB84304.1"/>
    <property type="molecule type" value="Genomic_DNA"/>
</dbReference>
<dbReference type="InterPro" id="IPR036388">
    <property type="entry name" value="WH-like_DNA-bd_sf"/>
</dbReference>
<proteinExistence type="predicted"/>
<dbReference type="STRING" id="46677.AWM79_02905"/>
<name>A0A0X1SWM0_PSEAA</name>
<dbReference type="PROSITE" id="PS50949">
    <property type="entry name" value="HTH_GNTR"/>
    <property type="match status" value="1"/>
</dbReference>
<dbReference type="Pfam" id="PF00392">
    <property type="entry name" value="GntR"/>
    <property type="match status" value="1"/>
</dbReference>
<dbReference type="SMART" id="SM00895">
    <property type="entry name" value="FCD"/>
    <property type="match status" value="1"/>
</dbReference>
<evidence type="ECO:0000256" key="2">
    <source>
        <dbReference type="ARBA" id="ARBA00023125"/>
    </source>
</evidence>
<dbReference type="GO" id="GO:0003677">
    <property type="term" value="F:DNA binding"/>
    <property type="evidence" value="ECO:0007669"/>
    <property type="project" value="UniProtKB-KW"/>
</dbReference>
<dbReference type="InterPro" id="IPR000524">
    <property type="entry name" value="Tscrpt_reg_HTH_GntR"/>
</dbReference>
<keyword evidence="2" id="KW-0238">DNA-binding</keyword>
<dbReference type="SMART" id="SM00345">
    <property type="entry name" value="HTH_GNTR"/>
    <property type="match status" value="1"/>
</dbReference>
<dbReference type="AlphaFoldDB" id="A0A0X1SWM0"/>
<dbReference type="SUPFAM" id="SSF46785">
    <property type="entry name" value="Winged helix' DNA-binding domain"/>
    <property type="match status" value="1"/>
</dbReference>
<dbReference type="PANTHER" id="PTHR43537">
    <property type="entry name" value="TRANSCRIPTIONAL REGULATOR, GNTR FAMILY"/>
    <property type="match status" value="1"/>
</dbReference>
<keyword evidence="5" id="KW-1185">Reference proteome</keyword>
<gene>
    <name evidence="4" type="ORF">AWM79_02905</name>
</gene>
<evidence type="ECO:0000313" key="5">
    <source>
        <dbReference type="Proteomes" id="UP000063229"/>
    </source>
</evidence>
<dbReference type="Proteomes" id="UP000063229">
    <property type="component" value="Chromosome"/>
</dbReference>
<dbReference type="SUPFAM" id="SSF48008">
    <property type="entry name" value="GntR ligand-binding domain-like"/>
    <property type="match status" value="1"/>
</dbReference>
<dbReference type="RefSeq" id="WP_051000594.1">
    <property type="nucleotide sequence ID" value="NZ_JACAQG010000029.1"/>
</dbReference>
<dbReference type="InterPro" id="IPR011711">
    <property type="entry name" value="GntR_C"/>
</dbReference>